<dbReference type="OrthoDB" id="8438164at2759"/>
<dbReference type="KEGG" id="pret:103464579"/>
<dbReference type="Gene3D" id="3.40.50.300">
    <property type="entry name" value="P-loop containing nucleotide triphosphate hydrolases"/>
    <property type="match status" value="1"/>
</dbReference>
<feature type="compositionally biased region" description="Basic and acidic residues" evidence="4">
    <location>
        <begin position="2214"/>
        <end position="2225"/>
    </location>
</feature>
<dbReference type="RefSeq" id="XP_017160426.1">
    <property type="nucleotide sequence ID" value="XM_017304937.1"/>
</dbReference>
<keyword evidence="3" id="KW-0449">Lipoprotein</keyword>
<feature type="region of interest" description="Disordered" evidence="4">
    <location>
        <begin position="2715"/>
        <end position="2772"/>
    </location>
</feature>
<dbReference type="SMART" id="SM00174">
    <property type="entry name" value="RHO"/>
    <property type="match status" value="1"/>
</dbReference>
<feature type="compositionally biased region" description="Basic and acidic residues" evidence="4">
    <location>
        <begin position="3569"/>
        <end position="3581"/>
    </location>
</feature>
<feature type="compositionally biased region" description="Basic and acidic residues" evidence="4">
    <location>
        <begin position="2278"/>
        <end position="2293"/>
    </location>
</feature>
<feature type="compositionally biased region" description="Polar residues" evidence="4">
    <location>
        <begin position="2419"/>
        <end position="2433"/>
    </location>
</feature>
<feature type="region of interest" description="Disordered" evidence="4">
    <location>
        <begin position="3170"/>
        <end position="3191"/>
    </location>
</feature>
<feature type="compositionally biased region" description="Basic and acidic residues" evidence="4">
    <location>
        <begin position="1132"/>
        <end position="1146"/>
    </location>
</feature>
<dbReference type="PRINTS" id="PR00449">
    <property type="entry name" value="RASTRNSFRMNG"/>
</dbReference>
<feature type="region of interest" description="Disordered" evidence="4">
    <location>
        <begin position="1636"/>
        <end position="1673"/>
    </location>
</feature>
<reference evidence="6" key="1">
    <citation type="submission" date="2013-11" db="EMBL/GenBank/DDBJ databases">
        <title>The genomic landscape of the Guanapo guppy.</title>
        <authorList>
            <person name="Kuenstner A."/>
            <person name="Dreyer C."/>
        </authorList>
    </citation>
    <scope>NUCLEOTIDE SEQUENCE</scope>
    <source>
        <strain evidence="6">Guanapo</strain>
    </source>
</reference>
<feature type="compositionally biased region" description="Basic and acidic residues" evidence="4">
    <location>
        <begin position="3597"/>
        <end position="3620"/>
    </location>
</feature>
<feature type="compositionally biased region" description="Polar residues" evidence="4">
    <location>
        <begin position="848"/>
        <end position="858"/>
    </location>
</feature>
<dbReference type="RefSeq" id="XP_008406993.1">
    <property type="nucleotide sequence ID" value="XM_008408771.2"/>
</dbReference>
<feature type="compositionally biased region" description="Polar residues" evidence="4">
    <location>
        <begin position="3527"/>
        <end position="3552"/>
    </location>
</feature>
<proteinExistence type="predicted"/>
<feature type="compositionally biased region" description="Basic residues" evidence="4">
    <location>
        <begin position="1"/>
        <end position="16"/>
    </location>
</feature>
<feature type="compositionally biased region" description="Basic and acidic residues" evidence="4">
    <location>
        <begin position="2873"/>
        <end position="2899"/>
    </location>
</feature>
<dbReference type="InterPro" id="IPR027417">
    <property type="entry name" value="P-loop_NTPase"/>
</dbReference>
<feature type="region of interest" description="Disordered" evidence="4">
    <location>
        <begin position="3414"/>
        <end position="3445"/>
    </location>
</feature>
<feature type="compositionally biased region" description="Basic and acidic residues" evidence="4">
    <location>
        <begin position="3690"/>
        <end position="3701"/>
    </location>
</feature>
<evidence type="ECO:0000313" key="5">
    <source>
        <dbReference type="Ensembl" id="ENSPREP00000003594.1"/>
    </source>
</evidence>
<feature type="compositionally biased region" description="Basic and acidic residues" evidence="4">
    <location>
        <begin position="1644"/>
        <end position="1663"/>
    </location>
</feature>
<feature type="compositionally biased region" description="Polar residues" evidence="4">
    <location>
        <begin position="2226"/>
        <end position="2246"/>
    </location>
</feature>
<dbReference type="InterPro" id="IPR001806">
    <property type="entry name" value="Small_GTPase"/>
</dbReference>
<feature type="compositionally biased region" description="Low complexity" evidence="4">
    <location>
        <begin position="1147"/>
        <end position="1158"/>
    </location>
</feature>
<dbReference type="SMART" id="SM00175">
    <property type="entry name" value="RAB"/>
    <property type="match status" value="1"/>
</dbReference>
<feature type="region of interest" description="Disordered" evidence="4">
    <location>
        <begin position="3070"/>
        <end position="3107"/>
    </location>
</feature>
<feature type="compositionally biased region" description="Basic and acidic residues" evidence="4">
    <location>
        <begin position="2912"/>
        <end position="2921"/>
    </location>
</feature>
<feature type="compositionally biased region" description="Basic and acidic residues" evidence="4">
    <location>
        <begin position="1872"/>
        <end position="1888"/>
    </location>
</feature>
<dbReference type="PROSITE" id="PS51419">
    <property type="entry name" value="RAB"/>
    <property type="match status" value="1"/>
</dbReference>
<feature type="compositionally biased region" description="Basic and acidic residues" evidence="4">
    <location>
        <begin position="1104"/>
        <end position="1115"/>
    </location>
</feature>
<feature type="region of interest" description="Disordered" evidence="4">
    <location>
        <begin position="2856"/>
        <end position="2973"/>
    </location>
</feature>
<dbReference type="NCBIfam" id="TIGR00231">
    <property type="entry name" value="small_GTP"/>
    <property type="match status" value="1"/>
</dbReference>
<feature type="compositionally biased region" description="Basic and acidic residues" evidence="4">
    <location>
        <begin position="2514"/>
        <end position="2526"/>
    </location>
</feature>
<feature type="region of interest" description="Disordered" evidence="4">
    <location>
        <begin position="3315"/>
        <end position="3395"/>
    </location>
</feature>
<feature type="compositionally biased region" description="Basic and acidic residues" evidence="4">
    <location>
        <begin position="27"/>
        <end position="45"/>
    </location>
</feature>
<dbReference type="PANTHER" id="PTHR47977">
    <property type="entry name" value="RAS-RELATED PROTEIN RAB"/>
    <property type="match status" value="1"/>
</dbReference>
<keyword evidence="6" id="KW-1185">Reference proteome</keyword>
<feature type="region of interest" description="Disordered" evidence="4">
    <location>
        <begin position="355"/>
        <end position="425"/>
    </location>
</feature>
<feature type="compositionally biased region" description="Basic and acidic residues" evidence="4">
    <location>
        <begin position="1183"/>
        <end position="1203"/>
    </location>
</feature>
<reference evidence="5" key="3">
    <citation type="submission" date="2025-09" db="UniProtKB">
        <authorList>
            <consortium name="Ensembl"/>
        </authorList>
    </citation>
    <scope>IDENTIFICATION</scope>
    <source>
        <strain evidence="5">Guanapo</strain>
    </source>
</reference>
<feature type="compositionally biased region" description="Basic and acidic residues" evidence="4">
    <location>
        <begin position="3371"/>
        <end position="3381"/>
    </location>
</feature>
<feature type="compositionally biased region" description="Basic residues" evidence="4">
    <location>
        <begin position="1169"/>
        <end position="1182"/>
    </location>
</feature>
<feature type="compositionally biased region" description="Basic residues" evidence="4">
    <location>
        <begin position="1455"/>
        <end position="1469"/>
    </location>
</feature>
<feature type="compositionally biased region" description="Polar residues" evidence="4">
    <location>
        <begin position="1436"/>
        <end position="1451"/>
    </location>
</feature>
<evidence type="ECO:0000256" key="4">
    <source>
        <dbReference type="SAM" id="MobiDB-lite"/>
    </source>
</evidence>
<evidence type="ECO:0000256" key="1">
    <source>
        <dbReference type="ARBA" id="ARBA00022741"/>
    </source>
</evidence>
<feature type="compositionally biased region" description="Polar residues" evidence="4">
    <location>
        <begin position="69"/>
        <end position="82"/>
    </location>
</feature>
<dbReference type="Pfam" id="PF00071">
    <property type="entry name" value="Ras"/>
    <property type="match status" value="1"/>
</dbReference>
<feature type="compositionally biased region" description="Polar residues" evidence="4">
    <location>
        <begin position="3658"/>
        <end position="3671"/>
    </location>
</feature>
<feature type="compositionally biased region" description="Basic and acidic residues" evidence="4">
    <location>
        <begin position="772"/>
        <end position="789"/>
    </location>
</feature>
<keyword evidence="1" id="KW-0547">Nucleotide-binding</keyword>
<feature type="compositionally biased region" description="Polar residues" evidence="4">
    <location>
        <begin position="2294"/>
        <end position="2303"/>
    </location>
</feature>
<feature type="region of interest" description="Disordered" evidence="4">
    <location>
        <begin position="1104"/>
        <end position="1206"/>
    </location>
</feature>
<feature type="region of interest" description="Disordered" evidence="4">
    <location>
        <begin position="1000"/>
        <end position="1026"/>
    </location>
</feature>
<feature type="compositionally biased region" description="Polar residues" evidence="4">
    <location>
        <begin position="1889"/>
        <end position="1899"/>
    </location>
</feature>
<feature type="compositionally biased region" description="Basic and acidic residues" evidence="4">
    <location>
        <begin position="54"/>
        <end position="67"/>
    </location>
</feature>
<feature type="compositionally biased region" description="Basic residues" evidence="4">
    <location>
        <begin position="374"/>
        <end position="388"/>
    </location>
</feature>
<dbReference type="SMART" id="SM00173">
    <property type="entry name" value="RAS"/>
    <property type="match status" value="1"/>
</dbReference>
<feature type="region of interest" description="Disordered" evidence="4">
    <location>
        <begin position="1826"/>
        <end position="1899"/>
    </location>
</feature>
<feature type="region of interest" description="Disordered" evidence="4">
    <location>
        <begin position="1984"/>
        <end position="2003"/>
    </location>
</feature>
<dbReference type="GeneID" id="103464579"/>
<name>A0A3P9N1Y8_POERE</name>
<dbReference type="InterPro" id="IPR005225">
    <property type="entry name" value="Small_GTP-bd"/>
</dbReference>
<feature type="region of interest" description="Disordered" evidence="4">
    <location>
        <begin position="682"/>
        <end position="704"/>
    </location>
</feature>
<evidence type="ECO:0000256" key="3">
    <source>
        <dbReference type="ARBA" id="ARBA00023288"/>
    </source>
</evidence>
<keyword evidence="2" id="KW-0342">GTP-binding</keyword>
<feature type="compositionally biased region" description="Polar residues" evidence="4">
    <location>
        <begin position="919"/>
        <end position="932"/>
    </location>
</feature>
<dbReference type="GO" id="GO:0003924">
    <property type="term" value="F:GTPase activity"/>
    <property type="evidence" value="ECO:0007669"/>
    <property type="project" value="InterPro"/>
</dbReference>
<feature type="region of interest" description="Disordered" evidence="4">
    <location>
        <begin position="2190"/>
        <end position="2246"/>
    </location>
</feature>
<feature type="compositionally biased region" description="Basic residues" evidence="4">
    <location>
        <begin position="2742"/>
        <end position="2756"/>
    </location>
</feature>
<dbReference type="CTD" id="401258"/>
<feature type="compositionally biased region" description="Basic and acidic residues" evidence="4">
    <location>
        <begin position="3713"/>
        <end position="3726"/>
    </location>
</feature>
<dbReference type="FunFam" id="3.40.50.300:FF:001129">
    <property type="entry name" value="ras-related protein Rab-44 isoform X2"/>
    <property type="match status" value="1"/>
</dbReference>
<organism evidence="5 6">
    <name type="scientific">Poecilia reticulata</name>
    <name type="common">Guppy</name>
    <name type="synonym">Acanthophacelus reticulatus</name>
    <dbReference type="NCBI Taxonomy" id="8081"/>
    <lineage>
        <taxon>Eukaryota</taxon>
        <taxon>Metazoa</taxon>
        <taxon>Chordata</taxon>
        <taxon>Craniata</taxon>
        <taxon>Vertebrata</taxon>
        <taxon>Euteleostomi</taxon>
        <taxon>Actinopterygii</taxon>
        <taxon>Neopterygii</taxon>
        <taxon>Teleostei</taxon>
        <taxon>Neoteleostei</taxon>
        <taxon>Acanthomorphata</taxon>
        <taxon>Ovalentaria</taxon>
        <taxon>Atherinomorphae</taxon>
        <taxon>Cyprinodontiformes</taxon>
        <taxon>Poeciliidae</taxon>
        <taxon>Poeciliinae</taxon>
        <taxon>Poecilia</taxon>
    </lineage>
</organism>
<dbReference type="STRING" id="8081.ENSPREP00000003594"/>
<feature type="compositionally biased region" description="Low complexity" evidence="4">
    <location>
        <begin position="3516"/>
        <end position="3526"/>
    </location>
</feature>
<feature type="region of interest" description="Disordered" evidence="4">
    <location>
        <begin position="1433"/>
        <end position="1475"/>
    </location>
</feature>
<feature type="compositionally biased region" description="Basic residues" evidence="4">
    <location>
        <begin position="3081"/>
        <end position="3098"/>
    </location>
</feature>
<feature type="compositionally biased region" description="Basic and acidic residues" evidence="4">
    <location>
        <begin position="893"/>
        <end position="904"/>
    </location>
</feature>
<feature type="region of interest" description="Disordered" evidence="4">
    <location>
        <begin position="839"/>
        <end position="932"/>
    </location>
</feature>
<feature type="compositionally biased region" description="Polar residues" evidence="4">
    <location>
        <begin position="3417"/>
        <end position="3430"/>
    </location>
</feature>
<feature type="compositionally biased region" description="Basic and acidic residues" evidence="4">
    <location>
        <begin position="84"/>
        <end position="95"/>
    </location>
</feature>
<sequence>MNRRKLASSRRGKGKPRVNDAETQPDVESREGVQDEASGKEHPETHGSATKQPKVQEEVAQESERDMTAPQTTFLVSASTAEYSEDKTGTSCPEDVKHILDSKDVSMQPFKKETKLEVIESSNTLQSEEVNENLHDRLPELTSLSASASDQQTISKHSEDFNLCSVAELNSSKTDDSGLFRQDGRLHGNFSVCESRVNTSITPQIIADNAFRENIQINDGVEQETFLFQTEELPTSKDDKHCTPKVRDAKLSQEVEDNQYDQNKLTQEQVEHEKHNSTEDLLYDHKDYGSYFGHQKSESDSYQRLFLVKSTADKQDVLTTTEETSLDRMDHSSLVGDNIQTLPSDFKATTEPQLLNSSLTTDDHTKAGSSSGATKRKFGSSRKSKGRHVKDSKEDILENTLNNESLETPTVLSETQETRHEEVSDVTAADTVLSLSNRGTVCLVLPHDLSSEYPEPDTYSLTLTSESLQKGQDKTNSDILAEMVEKTDVSQLEVDQSDILHSEEPIDSLSEDFPTNLQNVEFHPTPMQEILQIQHSSEIIPDYVTEHFVNISENLNVRPEMSESAGKSTDNVAAKQQEHQTEENILEYTHSVEQKNESYDLHDANSLQISNLEKSNSTPTQVYEFKKGVEDADQMYHQEKGFFEIGEENTVLIDSQPQETPGIVDDQTKGLYSSGSRRKLGFGLKSRGKQDKGCKEEVREKTSDEETTQILDTKIMSQEEMRLDILPVSYDSPIISIFAPGHSLEDPESLIPGSVNIPESGENSETDINMDLSDKSWGETLEHQSDTHKSKSGSLQTKEVSDPDVDMRKSQHEALQEPEPQQKDCTVAGQVEEVGVFVEDTKHDPSNPLLQDNSLSTHEQTDTGFRGSRRKLGSSRREKGRQQGEIPQQEVLESTRDDEIHERQTMLIQEELTEDSEPRTTTSVSDNSLFPNSPLDQSFKELSCVPTKYSETDLEDISVNSENFQKIQNESKLDTENAVDVSQRAMDEFEDNLDVVAGDKEIMDGGHSDNTVKQDKKNEDPLKDSEGNLELDYESEIVAHDISKYPETVLGGLADQAKVTSNIHSELTVKSTEDSATKHKLILIEDQQNTCFTAEGNVEALDQTSKDGHLYDSKETSISNPVGVSANLGQMDKGRSLVEGSEHNPTDTDLQDTSLTTDEQNDAELSFKGNRRKLGSSHRKKGRQDAKESKQKVLEDNGGEKAFDTSPMMLKVKTSEQEELSKASEEDIFWSHSISMSHVLSSENQTSEVTERPGTHLKGLIMKCENHQEDIDKNNFNVLVQDGKQSEDLSLSQYKALPQDTRDTGLEDVMVAHPEEVHSLTMQDSLQMGYSSETSTNINQTFDIMSENLTGQNERSQLTVKGNDDFTEKQEECPTEEMISETLNLQSGEIVQDDTKLKVDQTFHEEKEGMFCEMEENKPVLSNFQIETVSLAPKPQETSDSTEEQINTDLPSSASRRKLGSRRKGKARRQVSEFTDEVNERTRVDEVDETHRTTQISLDTKTISHEEKRQDMEQDATFLVSNDNSFLMFACGDSSEVQDPIQKNHPEVDLDSLIQGIVNCPKNQNQSEFLQGKDKMLQNKEVMSPEHSDNAVIQAHEHDDTPTDIERSLQMDSSSETVTHGAHSSMFAPGHSFEFQSSMGSNHPETDLKSLIKKNKPGDHDGIDLSDNSEEDPLLDKSDILQCKDRALQNKVIGGELSDNPVKRAQENEDLPTNIEGNLEMDYTPETMAHDVPKYPETALEGVTDQAETSSKIHSELTLQHTADSGTEQELLPAEDQQNLCSTTERNLEALNQTSKDEHLYDSKETSISGPIGVNTTLVYMDEGGTLEEGSEHNSNVKDSSLSTNEQTNDGFSFNGNRRKLGSSRRTKGRPGFKESKQEVFESHRSDETSQTPTISIETRGSELEELSEDIEHKIILSLSQDLSSVSPPILSSENQSSVLKNDSDTNQQILILKNEHFGDEGERKSAAEVEMIEKSMNVLQQKVGQADTVHSKDTRDAEPEDALREEENIEFHPTQMQDSIQTECYSETVVGKVSENEEVIPENLTDQTGVSELSVKATDDSATKEEAYSVKKNYPDNLDVKNDDSGVFDDNKPQITDLEKTDAPTQMNEFEGRVSDDTKPNTGFVVDLETEGLCEMKENSSAWLNAETDMVSFDSQSHEFSQNVDEQLNKGIYNTGNRPKLGSRRIIKGRHQVKESEEEGKENTWGDETLDISETKMAREELKQDFSSPDSSVLAPGNSSDVQSSMLNNYSETDLKSLIQESHSEDQDESETGNVELSHKSEEDTLLDKSDVQESNDQTLQSKVMGPGCLDNAEKQAEEHENLPADVEVCLQMDYTSETVAHDIPTYPESDLGNMISQAEIINHSQSDLTTKSYAYSNTKEELLPAEDQQNLCFTTQRNLEALDQTSKDEHLFDSKETSISNPVGVNSTLSQVGEGGSLVGSTTQNPKKTKHQDNSLTTDEQTDAGLRGSRRKLGSSRRKKGRQQGEESQEEVLENTSGDKTFEMPVMSLDTKTVEKEEQREETKHEIILSVSQDSSMSLISPIISSHDQSTSVPTNYPDEDVRSLTLTNENLHKDVDDRKSDVLTSHEGKQNVFHGEPRNAVSENDVHEEIHSTQIQDSMQTDSDKIFAGDATENVDIISRALADKTEESELNMSSIDDITSLQEACPSKESIPANEETIQQDVQPNTDHIVNQNSEGLFLQMEENKFAMSNLQSENVSSGSPPLESSERVQQTKVDFHSRRKLGSSRRNKGRSKPNDASMNELGEETTETVAQGQETLMGIVLDETEEHNSSQNKDANISTSICTTVGMQLSPIVDQEDSDTSCCTQITDRELPKHHSRDHDENRELQDGNLQESTSLPEPHAGPPPAELHAEHNSSCEHTEPENGEGDAFKKAFEQETELEQSQKTLETAEKERDDFTEYPETFSRNLFSENEKNAVNEKTEILQPYKNVQSEQLSEPPERTTEKGSNMQNAQVEYSIEQGAVSSPQEMFYTDGEEHRHIILSRAAETHYLLDVQSKEQKEQIKTGQTQEMHQISFLNDKSLRETMQSDKDVTLDSHPQDIYQDLKDDAHTGFKASGNRRKLGSSRRTKGRKHGQVNEQNQENIDEALENTGDDETTKILAGRQEEVENVIRPKNLAAFSSPVTKKLLEENAGFSHDVLEDSTIAKSDFNSNSNQKTKEKDVKHIDEAEDSTELTGHDTNKTGLMQSGQHSVLSSDSEMQSILFHDGIFSPKSESVCVIDQEEALQREALSCEKDPTGAEVHLKETNKQIETAGFITEVCSSQAESSMDVQNPKKGEVEGKYMYASKQKNTSNEFVSASQEPAMDTSYEGGISATVNPLESQGEKPQETSKQKKRKIGSSRRTPLNRKRDGERHERDEAEESDFSAKAEMTNLGEMEVVGKVLVNEEVRQSKDVQPQQEALLQQETSETKTGDGLQSSNMSLAFPPEQSVTIDLILGTPKPDDFTNSQTQICSEDTERNSSSLNQPVSSNTDTPGGSLECTQGDERSPESIDVSQVQDVQDQMPSSTIESIQSQNPGMRTGSPDLTPTNRRRKMGSTRKNLGTRTKQEIVEPDKESTDTVLSSGDVTVASVSGKKETELQLHAEHTDENTYQEKQKETVEISQFGESLLRALAEESSISQTQAAETKRQWDPSELSSSPSNDGTSESAFGGRRKKFGSNRKSGLQRKPDQNAQKEDEAGLIEGGALKTAGREESPGLRKISEVDENGQKPSSSTDILGATGSSKSMRDKTPEKLAHRNIRLDQESGGQLSFGATSGADKSDGYNVVMIGESCVGKTSFMKRAQSGKFSLDIPASVGLDSCKWTVVVDGKPVVLQLWDTAGQERFHSITRQVFHKAQAFLLMYDITSSQSFSAVSYWANSIQEAAAEDVTVLLLGNKSEHAKRQVKTEQGDILAKEYNFEFMECSAATGDNVIEALEAVARMLSQRADLLKEEVTVLHKEPAQRKSSKCC</sequence>
<dbReference type="Bgee" id="ENSPREG00000002590">
    <property type="expression patterns" value="Expressed in caudal fin and 1 other cell type or tissue"/>
</dbReference>
<feature type="compositionally biased region" description="Basic residues" evidence="4">
    <location>
        <begin position="2470"/>
        <end position="2484"/>
    </location>
</feature>
<evidence type="ECO:0000313" key="6">
    <source>
        <dbReference type="Proteomes" id="UP000242638"/>
    </source>
</evidence>
<dbReference type="Proteomes" id="UP000242638">
    <property type="component" value="Unassembled WGS sequence"/>
</dbReference>
<feature type="compositionally biased region" description="Polar residues" evidence="4">
    <location>
        <begin position="2715"/>
        <end position="2724"/>
    </location>
</feature>
<feature type="compositionally biased region" description="Basic and acidic residues" evidence="4">
    <location>
        <begin position="799"/>
        <end position="815"/>
    </location>
</feature>
<dbReference type="PROSITE" id="PS51420">
    <property type="entry name" value="RHO"/>
    <property type="match status" value="1"/>
</dbReference>
<dbReference type="OMA" id="KPLESGM"/>
<dbReference type="SUPFAM" id="SSF52540">
    <property type="entry name" value="P-loop containing nucleoside triphosphate hydrolases"/>
    <property type="match status" value="1"/>
</dbReference>
<feature type="compositionally biased region" description="Basic and acidic residues" evidence="4">
    <location>
        <begin position="2935"/>
        <end position="2946"/>
    </location>
</feature>
<dbReference type="SMART" id="SM00176">
    <property type="entry name" value="RAN"/>
    <property type="match status" value="1"/>
</dbReference>
<dbReference type="InterPro" id="IPR050227">
    <property type="entry name" value="Rab"/>
</dbReference>
<accession>A0A3P9N1Y8</accession>
<feature type="compositionally biased region" description="Polar residues" evidence="4">
    <location>
        <begin position="3468"/>
        <end position="3498"/>
    </location>
</feature>
<protein>
    <submittedName>
        <fullName evidence="5">Ras-related protein Rab-37-like</fullName>
    </submittedName>
</protein>
<dbReference type="PROSITE" id="PS51421">
    <property type="entry name" value="RAS"/>
    <property type="match status" value="1"/>
</dbReference>
<feature type="region of interest" description="Disordered" evidence="4">
    <location>
        <begin position="1"/>
        <end position="95"/>
    </location>
</feature>
<feature type="compositionally biased region" description="Polar residues" evidence="4">
    <location>
        <begin position="3732"/>
        <end position="3748"/>
    </location>
</feature>
<feature type="compositionally biased region" description="Basic and acidic residues" evidence="4">
    <location>
        <begin position="1990"/>
        <end position="2003"/>
    </location>
</feature>
<feature type="region of interest" description="Disordered" evidence="4">
    <location>
        <begin position="2417"/>
        <end position="2526"/>
    </location>
</feature>
<feature type="compositionally biased region" description="Basic and acidic residues" evidence="4">
    <location>
        <begin position="3346"/>
        <end position="3355"/>
    </location>
</feature>
<dbReference type="Ensembl" id="ENSPRET00000003649.1">
    <property type="protein sequence ID" value="ENSPREP00000003594.1"/>
    <property type="gene ID" value="ENSPREG00000002590.1"/>
</dbReference>
<feature type="compositionally biased region" description="Polar residues" evidence="4">
    <location>
        <begin position="3170"/>
        <end position="3179"/>
    </location>
</feature>
<feature type="region of interest" description="Disordered" evidence="4">
    <location>
        <begin position="2262"/>
        <end position="2310"/>
    </location>
</feature>
<feature type="compositionally biased region" description="Polar residues" evidence="4">
    <location>
        <begin position="3315"/>
        <end position="3324"/>
    </location>
</feature>
<feature type="compositionally biased region" description="Polar residues" evidence="4">
    <location>
        <begin position="399"/>
        <end position="415"/>
    </location>
</feature>
<feature type="region of interest" description="Disordered" evidence="4">
    <location>
        <begin position="3639"/>
        <end position="3754"/>
    </location>
</feature>
<dbReference type="GeneTree" id="ENSGT00940000160379"/>
<dbReference type="GO" id="GO:0005525">
    <property type="term" value="F:GTP binding"/>
    <property type="evidence" value="ECO:0007669"/>
    <property type="project" value="UniProtKB-KW"/>
</dbReference>
<reference evidence="5" key="2">
    <citation type="submission" date="2025-08" db="UniProtKB">
        <authorList>
            <consortium name="Ensembl"/>
        </authorList>
    </citation>
    <scope>IDENTIFICATION</scope>
    <source>
        <strain evidence="5">Guanapo</strain>
    </source>
</reference>
<feature type="compositionally biased region" description="Basic and acidic residues" evidence="4">
    <location>
        <begin position="688"/>
        <end position="704"/>
    </location>
</feature>
<feature type="region of interest" description="Disordered" evidence="4">
    <location>
        <begin position="3460"/>
        <end position="3620"/>
    </location>
</feature>
<feature type="compositionally biased region" description="Basic and acidic residues" evidence="4">
    <location>
        <begin position="3180"/>
        <end position="3190"/>
    </location>
</feature>
<feature type="compositionally biased region" description="Polar residues" evidence="4">
    <location>
        <begin position="1837"/>
        <end position="1856"/>
    </location>
</feature>
<feature type="compositionally biased region" description="Basic residues" evidence="4">
    <location>
        <begin position="1857"/>
        <end position="1871"/>
    </location>
</feature>
<dbReference type="CDD" id="cd00154">
    <property type="entry name" value="Rab"/>
    <property type="match status" value="1"/>
</dbReference>
<evidence type="ECO:0000256" key="2">
    <source>
        <dbReference type="ARBA" id="ARBA00023134"/>
    </source>
</evidence>
<feature type="region of interest" description="Disordered" evidence="4">
    <location>
        <begin position="749"/>
        <end position="825"/>
    </location>
</feature>